<evidence type="ECO:0000256" key="1">
    <source>
        <dbReference type="ARBA" id="ARBA00003294"/>
    </source>
</evidence>
<organism evidence="16 17">
    <name type="scientific">Sorangium cellulosum</name>
    <name type="common">Polyangium cellulosum</name>
    <dbReference type="NCBI Taxonomy" id="56"/>
    <lineage>
        <taxon>Bacteria</taxon>
        <taxon>Pseudomonadati</taxon>
        <taxon>Myxococcota</taxon>
        <taxon>Polyangia</taxon>
        <taxon>Polyangiales</taxon>
        <taxon>Polyangiaceae</taxon>
        <taxon>Sorangium</taxon>
    </lineage>
</organism>
<dbReference type="GO" id="GO:0005829">
    <property type="term" value="C:cytosol"/>
    <property type="evidence" value="ECO:0007669"/>
    <property type="project" value="TreeGrafter"/>
</dbReference>
<dbReference type="EMBL" id="CP012670">
    <property type="protein sequence ID" value="AUX26668.1"/>
    <property type="molecule type" value="Genomic_DNA"/>
</dbReference>
<dbReference type="UniPathway" id="UPA00034">
    <property type="reaction ID" value="UER00017"/>
</dbReference>
<evidence type="ECO:0000256" key="9">
    <source>
        <dbReference type="ARBA" id="ARBA00023239"/>
    </source>
</evidence>
<comment type="catalytic activity">
    <reaction evidence="11 12">
        <text>L-aspartate 4-semialdehyde + pyruvate = (2S,4S)-4-hydroxy-2,3,4,5-tetrahydrodipicolinate + H2O + H(+)</text>
        <dbReference type="Rhea" id="RHEA:34171"/>
        <dbReference type="ChEBI" id="CHEBI:15361"/>
        <dbReference type="ChEBI" id="CHEBI:15377"/>
        <dbReference type="ChEBI" id="CHEBI:15378"/>
        <dbReference type="ChEBI" id="CHEBI:67139"/>
        <dbReference type="ChEBI" id="CHEBI:537519"/>
        <dbReference type="EC" id="4.3.3.7"/>
    </reaction>
</comment>
<dbReference type="HAMAP" id="MF_00418">
    <property type="entry name" value="DapA"/>
    <property type="match status" value="1"/>
</dbReference>
<dbReference type="GO" id="GO:0019877">
    <property type="term" value="P:diaminopimelate biosynthetic process"/>
    <property type="evidence" value="ECO:0007669"/>
    <property type="project" value="UniProtKB-UniRule"/>
</dbReference>
<proteinExistence type="inferred from homology"/>
<dbReference type="Pfam" id="PF00701">
    <property type="entry name" value="DHDPS"/>
    <property type="match status" value="1"/>
</dbReference>
<comment type="similarity">
    <text evidence="3 12 13">Belongs to the DapA family.</text>
</comment>
<dbReference type="CDD" id="cd00950">
    <property type="entry name" value="DHDPS"/>
    <property type="match status" value="1"/>
</dbReference>
<keyword evidence="7 12" id="KW-0220">Diaminopimelate biosynthesis</keyword>
<evidence type="ECO:0000256" key="11">
    <source>
        <dbReference type="ARBA" id="ARBA00047836"/>
    </source>
</evidence>
<evidence type="ECO:0000256" key="6">
    <source>
        <dbReference type="ARBA" id="ARBA00022605"/>
    </source>
</evidence>
<feature type="binding site" evidence="12 15">
    <location>
        <position position="50"/>
    </location>
    <ligand>
        <name>pyruvate</name>
        <dbReference type="ChEBI" id="CHEBI:15361"/>
    </ligand>
</feature>
<dbReference type="Gene3D" id="3.20.20.70">
    <property type="entry name" value="Aldolase class I"/>
    <property type="match status" value="1"/>
</dbReference>
<accession>A0A4P2QBH2</accession>
<comment type="subunit">
    <text evidence="12">Homotetramer; dimer of dimers.</text>
</comment>
<evidence type="ECO:0000313" key="17">
    <source>
        <dbReference type="Proteomes" id="UP000295781"/>
    </source>
</evidence>
<dbReference type="AlphaFoldDB" id="A0A4P2QBH2"/>
<dbReference type="PROSITE" id="PS00665">
    <property type="entry name" value="DHDPS_1"/>
    <property type="match status" value="1"/>
</dbReference>
<dbReference type="PIRSF" id="PIRSF001365">
    <property type="entry name" value="DHDPS"/>
    <property type="match status" value="1"/>
</dbReference>
<dbReference type="SUPFAM" id="SSF51569">
    <property type="entry name" value="Aldolase"/>
    <property type="match status" value="1"/>
</dbReference>
<name>A0A4P2QBH2_SORCE</name>
<keyword evidence="8 12" id="KW-0457">Lysine biosynthesis</keyword>
<dbReference type="SMART" id="SM01130">
    <property type="entry name" value="DHDPS"/>
    <property type="match status" value="1"/>
</dbReference>
<feature type="binding site" evidence="12 15">
    <location>
        <position position="209"/>
    </location>
    <ligand>
        <name>pyruvate</name>
        <dbReference type="ChEBI" id="CHEBI:15361"/>
    </ligand>
</feature>
<evidence type="ECO:0000256" key="7">
    <source>
        <dbReference type="ARBA" id="ARBA00022915"/>
    </source>
</evidence>
<evidence type="ECO:0000256" key="15">
    <source>
        <dbReference type="PIRSR" id="PIRSR001365-2"/>
    </source>
</evidence>
<feature type="site" description="Part of a proton relay during catalysis" evidence="12">
    <location>
        <position position="112"/>
    </location>
</feature>
<feature type="active site" description="Proton donor/acceptor" evidence="12 14">
    <location>
        <position position="138"/>
    </location>
</feature>
<feature type="site" description="Part of a proton relay during catalysis" evidence="12">
    <location>
        <position position="49"/>
    </location>
</feature>
<protein>
    <recommendedName>
        <fullName evidence="4 12">4-hydroxy-tetrahydrodipicolinate synthase</fullName>
        <shortName evidence="12">HTPA synthase</shortName>
        <ecNumber evidence="4 12">4.3.3.7</ecNumber>
    </recommendedName>
</protein>
<dbReference type="PANTHER" id="PTHR12128">
    <property type="entry name" value="DIHYDRODIPICOLINATE SYNTHASE"/>
    <property type="match status" value="1"/>
</dbReference>
<dbReference type="EC" id="4.3.3.7" evidence="4 12"/>
<evidence type="ECO:0000256" key="14">
    <source>
        <dbReference type="PIRSR" id="PIRSR001365-1"/>
    </source>
</evidence>
<dbReference type="GO" id="GO:0009089">
    <property type="term" value="P:lysine biosynthetic process via diaminopimelate"/>
    <property type="evidence" value="ECO:0007669"/>
    <property type="project" value="UniProtKB-UniRule"/>
</dbReference>
<dbReference type="InterPro" id="IPR020624">
    <property type="entry name" value="Schiff_base-form_aldolases_CS"/>
</dbReference>
<dbReference type="PANTHER" id="PTHR12128:SF66">
    <property type="entry name" value="4-HYDROXY-2-OXOGLUTARATE ALDOLASE, MITOCHONDRIAL"/>
    <property type="match status" value="1"/>
</dbReference>
<evidence type="ECO:0000256" key="8">
    <source>
        <dbReference type="ARBA" id="ARBA00023154"/>
    </source>
</evidence>
<dbReference type="InterPro" id="IPR005263">
    <property type="entry name" value="DapA"/>
</dbReference>
<evidence type="ECO:0000256" key="13">
    <source>
        <dbReference type="PIRNR" id="PIRNR001365"/>
    </source>
</evidence>
<dbReference type="InterPro" id="IPR020625">
    <property type="entry name" value="Schiff_base-form_aldolases_AS"/>
</dbReference>
<evidence type="ECO:0000256" key="4">
    <source>
        <dbReference type="ARBA" id="ARBA00012086"/>
    </source>
</evidence>
<sequence>MKQLPLSGTFTALVTPFTPDGEAVDFEALDALVEAQIAGGVSGLVPCGTTGESPTLTEAEASAVIQRVVEKARGRVPVLAGTGSFSTKKTIATSRAALAAGADGVMVVMPYYSRPSQDGLREHLLAVARAVSGPIVLYNVPGRTSVDLSAETTDRICAAAPNVVGIKDATGNVLRCQELVRRLGDRLTVLCGDDALTLAMMALGAQGVISVTSNVLPREVSAVTRRFLEGDLAGARAAHLSLLELHGLMFVEPNPAPVKVALAAMGRMSPAVRLPLSPASEATRQQIGEALRRLEAGRGAS</sequence>
<evidence type="ECO:0000313" key="16">
    <source>
        <dbReference type="EMBL" id="AUX26668.1"/>
    </source>
</evidence>
<keyword evidence="10 12" id="KW-0704">Schiff base</keyword>
<feature type="active site" description="Schiff-base intermediate with substrate" evidence="12 14">
    <location>
        <position position="167"/>
    </location>
</feature>
<comment type="pathway">
    <text evidence="2 12">Amino-acid biosynthesis; L-lysine biosynthesis via DAP pathway; (S)-tetrahydrodipicolinate from L-aspartate: step 3/4.</text>
</comment>
<dbReference type="GO" id="GO:0008840">
    <property type="term" value="F:4-hydroxy-tetrahydrodipicolinate synthase activity"/>
    <property type="evidence" value="ECO:0007669"/>
    <property type="project" value="UniProtKB-UniRule"/>
</dbReference>
<dbReference type="PROSITE" id="PS00666">
    <property type="entry name" value="DHDPS_2"/>
    <property type="match status" value="1"/>
</dbReference>
<comment type="caution">
    <text evidence="12">Was originally thought to be a dihydrodipicolinate synthase (DHDPS), catalyzing the condensation of (S)-aspartate-beta-semialdehyde [(S)-ASA] and pyruvate to dihydrodipicolinate (DHDP). However, it was shown in E.coli that the product of the enzymatic reaction is not dihydrodipicolinate but in fact (4S)-4-hydroxy-2,3,4,5-tetrahydro-(2S)-dipicolinic acid (HTPA), and that the consecutive dehydration reaction leading to DHDP is not spontaneous but catalyzed by DapB.</text>
</comment>
<dbReference type="InterPro" id="IPR002220">
    <property type="entry name" value="DapA-like"/>
</dbReference>
<keyword evidence="5 12" id="KW-0963">Cytoplasm</keyword>
<comment type="function">
    <text evidence="1 12">Catalyzes the condensation of (S)-aspartate-beta-semialdehyde [(S)-ASA] and pyruvate to 4-hydroxy-tetrahydrodipicolinate (HTPA).</text>
</comment>
<reference evidence="16 17" key="1">
    <citation type="submission" date="2015-09" db="EMBL/GenBank/DDBJ databases">
        <title>Sorangium comparison.</title>
        <authorList>
            <person name="Zaburannyi N."/>
            <person name="Bunk B."/>
            <person name="Overmann J."/>
            <person name="Mueller R."/>
        </authorList>
    </citation>
    <scope>NUCLEOTIDE SEQUENCE [LARGE SCALE GENOMIC DNA]</scope>
    <source>
        <strain evidence="16 17">So ceGT47</strain>
    </source>
</reference>
<dbReference type="Proteomes" id="UP000295781">
    <property type="component" value="Chromosome"/>
</dbReference>
<evidence type="ECO:0000256" key="2">
    <source>
        <dbReference type="ARBA" id="ARBA00005120"/>
    </source>
</evidence>
<evidence type="ECO:0000256" key="5">
    <source>
        <dbReference type="ARBA" id="ARBA00022490"/>
    </source>
</evidence>
<dbReference type="NCBIfam" id="TIGR00674">
    <property type="entry name" value="dapA"/>
    <property type="match status" value="1"/>
</dbReference>
<gene>
    <name evidence="12 16" type="primary">dapA</name>
    <name evidence="16" type="ORF">SOCEGT47_072380</name>
</gene>
<dbReference type="InterPro" id="IPR013785">
    <property type="entry name" value="Aldolase_TIM"/>
</dbReference>
<evidence type="ECO:0000256" key="10">
    <source>
        <dbReference type="ARBA" id="ARBA00023270"/>
    </source>
</evidence>
<dbReference type="PRINTS" id="PR00146">
    <property type="entry name" value="DHPICSNTHASE"/>
</dbReference>
<evidence type="ECO:0000256" key="3">
    <source>
        <dbReference type="ARBA" id="ARBA00007592"/>
    </source>
</evidence>
<keyword evidence="9 12" id="KW-0456">Lyase</keyword>
<dbReference type="RefSeq" id="WP_129354425.1">
    <property type="nucleotide sequence ID" value="NZ_CP012670.1"/>
</dbReference>
<dbReference type="OrthoDB" id="9782828at2"/>
<keyword evidence="6 12" id="KW-0028">Amino-acid biosynthesis</keyword>
<comment type="subcellular location">
    <subcellularLocation>
        <location evidence="12">Cytoplasm</location>
    </subcellularLocation>
</comment>
<evidence type="ECO:0000256" key="12">
    <source>
        <dbReference type="HAMAP-Rule" id="MF_00418"/>
    </source>
</evidence>